<dbReference type="SUPFAM" id="SSF55048">
    <property type="entry name" value="Probable ACP-binding domain of malonyl-CoA ACP transacylase"/>
    <property type="match status" value="1"/>
</dbReference>
<organism evidence="10 11">
    <name type="scientific">Microcystis aeruginosa Ma_QC_B_20070730_S2</name>
    <dbReference type="NCBI Taxonomy" id="2486256"/>
    <lineage>
        <taxon>Bacteria</taxon>
        <taxon>Bacillati</taxon>
        <taxon>Cyanobacteriota</taxon>
        <taxon>Cyanophyceae</taxon>
        <taxon>Oscillatoriophycideae</taxon>
        <taxon>Chroococcales</taxon>
        <taxon>Microcystaceae</taxon>
        <taxon>Microcystis</taxon>
    </lineage>
</organism>
<protein>
    <submittedName>
        <fullName evidence="10">Aminotransferase class III-fold pyridoxal phosphate-dependent enzyme</fullName>
    </submittedName>
</protein>
<dbReference type="Gene3D" id="3.40.47.10">
    <property type="match status" value="1"/>
</dbReference>
<dbReference type="InterPro" id="IPR001227">
    <property type="entry name" value="Ac_transferase_dom_sf"/>
</dbReference>
<dbReference type="InterPro" id="IPR014043">
    <property type="entry name" value="Acyl_transferase_dom"/>
</dbReference>
<dbReference type="Gene3D" id="3.40.366.10">
    <property type="entry name" value="Malonyl-Coenzyme A Acyl Carrier Protein, domain 2"/>
    <property type="match status" value="1"/>
</dbReference>
<dbReference type="SUPFAM" id="SSF53383">
    <property type="entry name" value="PLP-dependent transferases"/>
    <property type="match status" value="1"/>
</dbReference>
<dbReference type="InterPro" id="IPR018201">
    <property type="entry name" value="Ketoacyl_synth_AS"/>
</dbReference>
<dbReference type="Gene3D" id="3.30.559.10">
    <property type="entry name" value="Chloramphenicol acetyltransferase-like domain"/>
    <property type="match status" value="1"/>
</dbReference>
<proteinExistence type="predicted"/>
<dbReference type="GO" id="GO:0006633">
    <property type="term" value="P:fatty acid biosynthetic process"/>
    <property type="evidence" value="ECO:0007669"/>
    <property type="project" value="InterPro"/>
</dbReference>
<dbReference type="PROSITE" id="PS52004">
    <property type="entry name" value="KS3_2"/>
    <property type="match status" value="1"/>
</dbReference>
<dbReference type="CDD" id="cd00833">
    <property type="entry name" value="PKS"/>
    <property type="match status" value="1"/>
</dbReference>
<evidence type="ECO:0000313" key="10">
    <source>
        <dbReference type="EMBL" id="TRU30996.1"/>
    </source>
</evidence>
<dbReference type="Gene3D" id="3.30.70.3290">
    <property type="match status" value="1"/>
</dbReference>
<dbReference type="PANTHER" id="PTHR43775">
    <property type="entry name" value="FATTY ACID SYNTHASE"/>
    <property type="match status" value="1"/>
</dbReference>
<dbReference type="InterPro" id="IPR016039">
    <property type="entry name" value="Thiolase-like"/>
</dbReference>
<dbReference type="SUPFAM" id="SSF52151">
    <property type="entry name" value="FabD/lysophospholipase-like"/>
    <property type="match status" value="1"/>
</dbReference>
<dbReference type="SUPFAM" id="SSF47336">
    <property type="entry name" value="ACP-like"/>
    <property type="match status" value="1"/>
</dbReference>
<dbReference type="FunFam" id="3.40.47.10:FF:000019">
    <property type="entry name" value="Polyketide synthase type I"/>
    <property type="match status" value="1"/>
</dbReference>
<dbReference type="InterPro" id="IPR009081">
    <property type="entry name" value="PP-bd_ACP"/>
</dbReference>
<dbReference type="Pfam" id="PF00202">
    <property type="entry name" value="Aminotran_3"/>
    <property type="match status" value="1"/>
</dbReference>
<dbReference type="Pfam" id="PF08242">
    <property type="entry name" value="Methyltransf_12"/>
    <property type="match status" value="1"/>
</dbReference>
<dbReference type="SMART" id="SM00825">
    <property type="entry name" value="PKS_KS"/>
    <property type="match status" value="1"/>
</dbReference>
<dbReference type="GO" id="GO:0030170">
    <property type="term" value="F:pyridoxal phosphate binding"/>
    <property type="evidence" value="ECO:0007669"/>
    <property type="project" value="InterPro"/>
</dbReference>
<reference evidence="10 11" key="1">
    <citation type="submission" date="2019-01" db="EMBL/GenBank/DDBJ databases">
        <title>Coherence of Microcystis species and biogeography revealed through population genomics.</title>
        <authorList>
            <person name="Perez-Carrascal O.M."/>
            <person name="Terrat Y."/>
            <person name="Giani A."/>
            <person name="Fortin N."/>
            <person name="Tromas N."/>
            <person name="Shapiro B.J."/>
        </authorList>
    </citation>
    <scope>NUCLEOTIDE SEQUENCE [LARGE SCALE GENOMIC DNA]</scope>
    <source>
        <strain evidence="10">Ma_QC_B_20070730_S2</strain>
    </source>
</reference>
<keyword evidence="4 10" id="KW-0808">Transferase</keyword>
<dbReference type="GO" id="GO:0004315">
    <property type="term" value="F:3-oxoacyl-[acyl-carrier-protein] synthase activity"/>
    <property type="evidence" value="ECO:0007669"/>
    <property type="project" value="InterPro"/>
</dbReference>
<keyword evidence="6" id="KW-0511">Multifunctional enzyme</keyword>
<evidence type="ECO:0000259" key="9">
    <source>
        <dbReference type="PROSITE" id="PS52004"/>
    </source>
</evidence>
<dbReference type="InterPro" id="IPR015422">
    <property type="entry name" value="PyrdxlP-dep_Trfase_small"/>
</dbReference>
<dbReference type="InterPro" id="IPR020841">
    <property type="entry name" value="PKS_Beta-ketoAc_synthase_dom"/>
</dbReference>
<evidence type="ECO:0000256" key="1">
    <source>
        <dbReference type="ARBA" id="ARBA00001957"/>
    </source>
</evidence>
<keyword evidence="5" id="KW-0663">Pyridoxal phosphate</keyword>
<dbReference type="PROSITE" id="PS50075">
    <property type="entry name" value="CARRIER"/>
    <property type="match status" value="1"/>
</dbReference>
<dbReference type="SUPFAM" id="SSF53901">
    <property type="entry name" value="Thiolase-like"/>
    <property type="match status" value="1"/>
</dbReference>
<comment type="cofactor">
    <cofactor evidence="1">
        <name>pantetheine 4'-phosphate</name>
        <dbReference type="ChEBI" id="CHEBI:47942"/>
    </cofactor>
</comment>
<dbReference type="InterPro" id="IPR036736">
    <property type="entry name" value="ACP-like_sf"/>
</dbReference>
<dbReference type="InterPro" id="IPR014031">
    <property type="entry name" value="Ketoacyl_synth_C"/>
</dbReference>
<dbReference type="InterPro" id="IPR049704">
    <property type="entry name" value="Aminotrans_3_PPA_site"/>
</dbReference>
<dbReference type="Pfam" id="PF02801">
    <property type="entry name" value="Ketoacyl-synt_C"/>
    <property type="match status" value="1"/>
</dbReference>
<dbReference type="InterPro" id="IPR015424">
    <property type="entry name" value="PyrdxlP-dep_Trfase"/>
</dbReference>
<keyword evidence="3" id="KW-0597">Phosphoprotein</keyword>
<dbReference type="InterPro" id="IPR015421">
    <property type="entry name" value="PyrdxlP-dep_Trfase_major"/>
</dbReference>
<accession>A0A552E940</accession>
<dbReference type="CDD" id="cd19531">
    <property type="entry name" value="LCL_NRPS-like"/>
    <property type="match status" value="1"/>
</dbReference>
<dbReference type="InterPro" id="IPR020806">
    <property type="entry name" value="PKS_PP-bd"/>
</dbReference>
<dbReference type="GO" id="GO:0008483">
    <property type="term" value="F:transaminase activity"/>
    <property type="evidence" value="ECO:0007669"/>
    <property type="project" value="UniProtKB-KW"/>
</dbReference>
<feature type="compositionally biased region" description="Basic and acidic residues" evidence="7">
    <location>
        <begin position="1004"/>
        <end position="1017"/>
    </location>
</feature>
<dbReference type="SUPFAM" id="SSF52777">
    <property type="entry name" value="CoA-dependent acyltransferases"/>
    <property type="match status" value="2"/>
</dbReference>
<dbReference type="InterPro" id="IPR006162">
    <property type="entry name" value="Ppantetheine_attach_site"/>
</dbReference>
<dbReference type="InterPro" id="IPR001242">
    <property type="entry name" value="Condensation_dom"/>
</dbReference>
<dbReference type="Gene3D" id="3.90.1150.10">
    <property type="entry name" value="Aspartate Aminotransferase, domain 1"/>
    <property type="match status" value="1"/>
</dbReference>
<gene>
    <name evidence="10" type="ORF">EWV80_00995</name>
</gene>
<dbReference type="EMBL" id="SFBK01000017">
    <property type="protein sequence ID" value="TRU30996.1"/>
    <property type="molecule type" value="Genomic_DNA"/>
</dbReference>
<evidence type="ECO:0000256" key="3">
    <source>
        <dbReference type="ARBA" id="ARBA00022553"/>
    </source>
</evidence>
<dbReference type="Pfam" id="PF00698">
    <property type="entry name" value="Acyl_transf_1"/>
    <property type="match status" value="1"/>
</dbReference>
<dbReference type="Pfam" id="PF00550">
    <property type="entry name" value="PP-binding"/>
    <property type="match status" value="1"/>
</dbReference>
<dbReference type="InterPro" id="IPR005814">
    <property type="entry name" value="Aminotrans_3"/>
</dbReference>
<dbReference type="Pfam" id="PF00109">
    <property type="entry name" value="ketoacyl-synt"/>
    <property type="match status" value="1"/>
</dbReference>
<dbReference type="SMART" id="SM00823">
    <property type="entry name" value="PKS_PP"/>
    <property type="match status" value="1"/>
</dbReference>
<evidence type="ECO:0000259" key="8">
    <source>
        <dbReference type="PROSITE" id="PS50075"/>
    </source>
</evidence>
<dbReference type="PROSITE" id="PS00012">
    <property type="entry name" value="PHOSPHOPANTETHEINE"/>
    <property type="match status" value="1"/>
</dbReference>
<dbReference type="Gene3D" id="3.30.559.30">
    <property type="entry name" value="Nonribosomal peptide synthetase, condensation domain"/>
    <property type="match status" value="1"/>
</dbReference>
<feature type="domain" description="Carrier" evidence="8">
    <location>
        <begin position="905"/>
        <end position="983"/>
    </location>
</feature>
<evidence type="ECO:0000256" key="5">
    <source>
        <dbReference type="ARBA" id="ARBA00022898"/>
    </source>
</evidence>
<keyword evidence="2" id="KW-0596">Phosphopantetheine</keyword>
<keyword evidence="10" id="KW-0032">Aminotransferase</keyword>
<dbReference type="CDD" id="cd00610">
    <property type="entry name" value="OAT_like"/>
    <property type="match status" value="1"/>
</dbReference>
<comment type="caution">
    <text evidence="10">The sequence shown here is derived from an EMBL/GenBank/DDBJ whole genome shotgun (WGS) entry which is preliminary data.</text>
</comment>
<dbReference type="InterPro" id="IPR029063">
    <property type="entry name" value="SAM-dependent_MTases_sf"/>
</dbReference>
<feature type="region of interest" description="Disordered" evidence="7">
    <location>
        <begin position="1054"/>
        <end position="1077"/>
    </location>
</feature>
<dbReference type="PANTHER" id="PTHR43775:SF37">
    <property type="entry name" value="SI:DKEY-61P9.11"/>
    <property type="match status" value="1"/>
</dbReference>
<evidence type="ECO:0000313" key="11">
    <source>
        <dbReference type="Proteomes" id="UP000320551"/>
    </source>
</evidence>
<dbReference type="SMART" id="SM01294">
    <property type="entry name" value="PKS_PP_betabranch"/>
    <property type="match status" value="1"/>
</dbReference>
<dbReference type="InterPro" id="IPR050091">
    <property type="entry name" value="PKS_NRPS_Biosynth_Enz"/>
</dbReference>
<dbReference type="InterPro" id="IPR023213">
    <property type="entry name" value="CAT-like_dom_sf"/>
</dbReference>
<dbReference type="GO" id="GO:0004312">
    <property type="term" value="F:fatty acid synthase activity"/>
    <property type="evidence" value="ECO:0007669"/>
    <property type="project" value="TreeGrafter"/>
</dbReference>
<feature type="region of interest" description="Disordered" evidence="7">
    <location>
        <begin position="990"/>
        <end position="1023"/>
    </location>
</feature>
<dbReference type="Gene3D" id="1.10.1200.10">
    <property type="entry name" value="ACP-like"/>
    <property type="match status" value="1"/>
</dbReference>
<dbReference type="InterPro" id="IPR016036">
    <property type="entry name" value="Malonyl_transacylase_ACP-bd"/>
</dbReference>
<dbReference type="Gene3D" id="3.40.50.150">
    <property type="entry name" value="Vaccinia Virus protein VP39"/>
    <property type="match status" value="1"/>
</dbReference>
<dbReference type="Proteomes" id="UP000320551">
    <property type="component" value="Unassembled WGS sequence"/>
</dbReference>
<dbReference type="InterPro" id="IPR013217">
    <property type="entry name" value="Methyltransf_12"/>
</dbReference>
<dbReference type="PROSITE" id="PS00606">
    <property type="entry name" value="KS3_1"/>
    <property type="match status" value="1"/>
</dbReference>
<dbReference type="Pfam" id="PF22621">
    <property type="entry name" value="CurL-like_PKS_C"/>
    <property type="match status" value="1"/>
</dbReference>
<feature type="domain" description="Ketosynthase family 3 (KS3)" evidence="9">
    <location>
        <begin position="7"/>
        <end position="431"/>
    </location>
</feature>
<name>A0A552E940_MICAE</name>
<dbReference type="CDD" id="cd02440">
    <property type="entry name" value="AdoMet_MTases"/>
    <property type="match status" value="1"/>
</dbReference>
<dbReference type="PROSITE" id="PS00600">
    <property type="entry name" value="AA_TRANSFER_CLASS_3"/>
    <property type="match status" value="1"/>
</dbReference>
<dbReference type="InterPro" id="IPR016035">
    <property type="entry name" value="Acyl_Trfase/lysoPLipase"/>
</dbReference>
<evidence type="ECO:0000256" key="6">
    <source>
        <dbReference type="ARBA" id="ARBA00023268"/>
    </source>
</evidence>
<dbReference type="GO" id="GO:0031177">
    <property type="term" value="F:phosphopantetheine binding"/>
    <property type="evidence" value="ECO:0007669"/>
    <property type="project" value="InterPro"/>
</dbReference>
<dbReference type="GO" id="GO:0009403">
    <property type="term" value="P:toxin biosynthetic process"/>
    <property type="evidence" value="ECO:0007669"/>
    <property type="project" value="UniProtKB-ARBA"/>
</dbReference>
<sequence length="2384" mass="267817">MNHSFPQDAFAIIGMGCRFPQAPNPEAFEQLLINGVDAVREIPSDRWPARQYYHPDPKTRGKMNSCWGGFLEKIDEFEPQFFNISLLEANRIDPQQRLVMEVAWESLEDAGIDPFTLKGSQTGVWIGIGNFDYGRLLCQDLERINAYHGTGLTLSLAANRISYFLDFHGPSLAVETACSSSLVAVHLACQSLKQRECDLVLAGGVSLMILPDMTITFSQARMMSSVGRCQTFDAEADGYVRGEGCGLIVIKRLEDAMSAGDRILAIIRGSAINHDGASNGLTAPNGLAQQAVIKRALENANISSHSVSYVEAHGTGTSLGDPTEIRAIKEVLGKGRKLEQKCAIASVKTNIGHLENAAGIAGLIKVILSLQKRQIFPHLHLKKINPYLDIDNTPFFIPTENQTWEFNQQKRIAGVSGFSFGGTNCHIILEEAPEIENLPNDIERSQQVFCLSAKTESALQVLAQNYVNFLSTHPHLRLEDISFTVNTGRTHFQQRLAIFCRNTSELSSSLQNYLDNRQENQSLVQGKVTGRKAKPVVFLFTGQGCQYERMGKQLYDTQPTFKRSMQRCAEILEPYLEASLLSVLYSPNSNQDLINQPIYTQTALFSLEYSLAQLWLSWGFEPSALMGHSLGEYVAACIAGVFSLEEGLKLIATRAKLIEKLPEKGKMLAVFANEDLVKAILIKIASPWVSISSVNGEDNTVVSGREGVIQDIIKILDAEGIQSHLLTVSHGFHSPLIEPMFKEWESSMAEISFQKPQLPLISNLTGNFFSNSQIPDAQYWQQQTRQTVCFKKGIETLLNQKYELFLEIGAKPILSSLIHRLGQGKCLPSLAEGQEDWSVLTATVANLYVQGININWQGWDQDYARCRLSLPTYPFQRQPYWLTEKKIDSTDMGESSSMDTRENSQQKDQIIQDLLSLIAQSLRIKPDNLDTHQPFLEMGADSLVLLDVVRTIETRYRLKITINQLFEVWPTIEELAEHIAQQISFSPSSMSLSNDIEEQSSKSPKSEKSPINKKAEEDIAVNSQEEDSSLARIINQQLAIMSQQLVLLQGKTPTKSQDLPKISPHNNLSSQKQEEKKTLTKLPNFTPQQQQYIKAFIKRYNGKTAKSKEKAALSRRVLADSRASAGFRPSIKELVYPIIGEKAEGAYFWDIDGNKYLDITMGFGVLLLGHNPPIIEQAIKKQLAKGLQIGPQSNLAAEVAQLIQDLTAVERVLFCNSGTEAIMTALRLARTVTGRCKVALFTGSYHGHFDGVLGVATPENLHGVPMIAGIAENAVKDLLVLDFDHPESLEILAAYQEDLAAVLVEPVPSRRPNVQPQAFLQKLRTFTQNADIPLIFDEVLLGFRIHLGGAQKWFGIEADIVTYGKIVGGGLPIGVVGGKSRYLDAIDGGAWNYGDNSYPVAEKTFFAGTFNKNHLGMAAAHAILQYLKEAGESLQEQLNMHTTHLAADLNHYFETEQIPLKVVHFGSLFRFLSSENLDLFYYHLLDKGVYLWEGRNAFLSTAHTDEDINFLIWVIKSSVKDLQRGGFFGGANSQNFEQPSVNSDLKASDARLGVGLLSPSTIHQRLLPLVTELTQETNLQQYAQGFLQLEKLSYCYIIETLEELGFNFCQNSQITQETAEQLGIIPFYYPLWQRFLEILAEENILNLKNLEGDIVKNPEIMESKTLLSQISREYPCLKAELTLLNRCASALAEILQGKVNPLSLIFPQGDLSIATQLYQNSPLAVFVNTLAQKILNLALKYHHESEKIRILEIGAGTGGTTAYILPKLPQNAVEYYFTDLSSLFIGRAQQTFKDYPWVKYGTFDIEQPPSSQKLGTKTYHIIVAANVLHSTANITQSLRHIQESLVQGGMLILIEGTSPQRWLDLIFGLTEGWWKFTDKELRPCYPLISGEKWYEVLKKTGFNDIITFNTPNIPLSDQQTVIIARSPQKIPLTLAQKQFWALAQLDQQGSIAYNDSLRLELRGNLDITALKQAIQTIIARHEALRIIIDIEGNYQEILPPDEKEVPYLDFSGKKEEEINQWLQETIQKPFNLSNQPPLRVNILKIAPEYHWFVFTIHHIISDGWSIDIIVQELATLYNAKKQGNQPLLPPAQAFSQYVAITNSVTKENSANQTYWLQQFKDFIPSLELPTDFTRPSVQTYLGKQEEMIIEANLKTQIEQLGHQKGVTLFMILLTSFDLLLKHLTQDKERIIGISAAGQSAMGCPNLVGYCVNVLPVRFRESMTTFSEHLTYLKRELLQAYQHQNYSYPELLKQLNLKRDPSRSPLINVQFNLDKFGQGLQFVELDVKVISNFSGATRRDLTWNLTEKGDTLTLTATYNADLFKPETIQDWLNQFIYLLQTFVENPNISLDLLKQKMIVLEQKKYQKKAEQIESIAQQKLKQRRR</sequence>
<dbReference type="Pfam" id="PF00668">
    <property type="entry name" value="Condensation"/>
    <property type="match status" value="1"/>
</dbReference>
<dbReference type="InterPro" id="IPR014030">
    <property type="entry name" value="Ketoacyl_synth_N"/>
</dbReference>
<evidence type="ECO:0000256" key="2">
    <source>
        <dbReference type="ARBA" id="ARBA00022450"/>
    </source>
</evidence>
<dbReference type="SMART" id="SM00827">
    <property type="entry name" value="PKS_AT"/>
    <property type="match status" value="1"/>
</dbReference>
<dbReference type="SUPFAM" id="SSF53335">
    <property type="entry name" value="S-adenosyl-L-methionine-dependent methyltransferases"/>
    <property type="match status" value="1"/>
</dbReference>
<evidence type="ECO:0000256" key="4">
    <source>
        <dbReference type="ARBA" id="ARBA00022679"/>
    </source>
</evidence>
<evidence type="ECO:0000256" key="7">
    <source>
        <dbReference type="SAM" id="MobiDB-lite"/>
    </source>
</evidence>
<dbReference type="Gene3D" id="3.40.640.10">
    <property type="entry name" value="Type I PLP-dependent aspartate aminotransferase-like (Major domain)"/>
    <property type="match status" value="1"/>
</dbReference>